<name>A0A834SN24_9FABA</name>
<dbReference type="Pfam" id="PF08423">
    <property type="entry name" value="Rad51"/>
    <property type="match status" value="1"/>
</dbReference>
<dbReference type="InterPro" id="IPR027417">
    <property type="entry name" value="P-loop_NTPase"/>
</dbReference>
<dbReference type="OrthoDB" id="1861185at2759"/>
<keyword evidence="3" id="KW-0227">DNA damage</keyword>
<gene>
    <name evidence="8" type="ORF">G2W53_038787</name>
</gene>
<dbReference type="InterPro" id="IPR020588">
    <property type="entry name" value="RecA_ATP-bd"/>
</dbReference>
<dbReference type="SUPFAM" id="SSF52540">
    <property type="entry name" value="P-loop containing nucleoside triphosphate hydrolases"/>
    <property type="match status" value="1"/>
</dbReference>
<sequence length="261" mass="28845">MTPQNLLQLKTQKCTVGCPVLDRCLAGGIPCNSLTEIAAESGCGKTQFCLQLALSAQLPSSHGGLSASSLYIHTEFPFPFRRLRQLAAAFRSSHPNVFASLHNYDPCDNVFVQGVYSADEMLDIMPKIESFLRVNSKSQFPIRLVVIDSIAALFRSEFENTPSDLKRRSSLFFKISGNLKSLAREFGLAVVVTNQVVDLIGEGEGVNGVRVGNLGHMCSSGRRGRDFWGRDVVEVLKMKVENWKCVWNTEIFVVLIYGYGS</sequence>
<keyword evidence="6" id="KW-0539">Nucleus</keyword>
<dbReference type="GO" id="GO:0000722">
    <property type="term" value="P:telomere maintenance via recombination"/>
    <property type="evidence" value="ECO:0007669"/>
    <property type="project" value="TreeGrafter"/>
</dbReference>
<dbReference type="GO" id="GO:0090656">
    <property type="term" value="P:t-circle formation"/>
    <property type="evidence" value="ECO:0007669"/>
    <property type="project" value="TreeGrafter"/>
</dbReference>
<dbReference type="CDD" id="cd19491">
    <property type="entry name" value="XRCC3"/>
    <property type="match status" value="1"/>
</dbReference>
<dbReference type="EMBL" id="JAAIUW010000012">
    <property type="protein sequence ID" value="KAF7806626.1"/>
    <property type="molecule type" value="Genomic_DNA"/>
</dbReference>
<proteinExistence type="predicted"/>
<organism evidence="8 9">
    <name type="scientific">Senna tora</name>
    <dbReference type="NCBI Taxonomy" id="362788"/>
    <lineage>
        <taxon>Eukaryota</taxon>
        <taxon>Viridiplantae</taxon>
        <taxon>Streptophyta</taxon>
        <taxon>Embryophyta</taxon>
        <taxon>Tracheophyta</taxon>
        <taxon>Spermatophyta</taxon>
        <taxon>Magnoliopsida</taxon>
        <taxon>eudicotyledons</taxon>
        <taxon>Gunneridae</taxon>
        <taxon>Pentapetalae</taxon>
        <taxon>rosids</taxon>
        <taxon>fabids</taxon>
        <taxon>Fabales</taxon>
        <taxon>Fabaceae</taxon>
        <taxon>Caesalpinioideae</taxon>
        <taxon>Cassia clade</taxon>
        <taxon>Senna</taxon>
    </lineage>
</organism>
<accession>A0A834SN24</accession>
<dbReference type="GO" id="GO:0000400">
    <property type="term" value="F:four-way junction DNA binding"/>
    <property type="evidence" value="ECO:0007669"/>
    <property type="project" value="TreeGrafter"/>
</dbReference>
<comment type="caution">
    <text evidence="8">The sequence shown here is derived from an EMBL/GenBank/DDBJ whole genome shotgun (WGS) entry which is preliminary data.</text>
</comment>
<dbReference type="Proteomes" id="UP000634136">
    <property type="component" value="Unassembled WGS sequence"/>
</dbReference>
<evidence type="ECO:0000256" key="1">
    <source>
        <dbReference type="ARBA" id="ARBA00004123"/>
    </source>
</evidence>
<dbReference type="InterPro" id="IPR013632">
    <property type="entry name" value="Rad51_C"/>
</dbReference>
<dbReference type="GO" id="GO:0140664">
    <property type="term" value="F:ATP-dependent DNA damage sensor activity"/>
    <property type="evidence" value="ECO:0007669"/>
    <property type="project" value="InterPro"/>
</dbReference>
<reference evidence="8" key="1">
    <citation type="submission" date="2020-09" db="EMBL/GenBank/DDBJ databases">
        <title>Genome-Enabled Discovery of Anthraquinone Biosynthesis in Senna tora.</title>
        <authorList>
            <person name="Kang S.-H."/>
            <person name="Pandey R.P."/>
            <person name="Lee C.-M."/>
            <person name="Sim J.-S."/>
            <person name="Jeong J.-T."/>
            <person name="Choi B.-S."/>
            <person name="Jung M."/>
            <person name="Ginzburg D."/>
            <person name="Zhao K."/>
            <person name="Won S.Y."/>
            <person name="Oh T.-J."/>
            <person name="Yu Y."/>
            <person name="Kim N.-H."/>
            <person name="Lee O.R."/>
            <person name="Lee T.-H."/>
            <person name="Bashyal P."/>
            <person name="Kim T.-S."/>
            <person name="Lee W.-H."/>
            <person name="Kawkins C."/>
            <person name="Kim C.-K."/>
            <person name="Kim J.S."/>
            <person name="Ahn B.O."/>
            <person name="Rhee S.Y."/>
            <person name="Sohng J.K."/>
        </authorList>
    </citation>
    <scope>NUCLEOTIDE SEQUENCE</scope>
    <source>
        <tissue evidence="8">Leaf</tissue>
    </source>
</reference>
<dbReference type="PROSITE" id="PS50162">
    <property type="entry name" value="RECA_2"/>
    <property type="match status" value="1"/>
</dbReference>
<dbReference type="GO" id="GO:0071140">
    <property type="term" value="P:resolution of mitotic recombination intermediates"/>
    <property type="evidence" value="ECO:0007669"/>
    <property type="project" value="TreeGrafter"/>
</dbReference>
<evidence type="ECO:0000256" key="5">
    <source>
        <dbReference type="ARBA" id="ARBA00023204"/>
    </source>
</evidence>
<comment type="subcellular location">
    <subcellularLocation>
        <location evidence="1">Nucleus</location>
    </subcellularLocation>
</comment>
<dbReference type="Gene3D" id="3.40.50.300">
    <property type="entry name" value="P-loop containing nucleotide triphosphate hydrolases"/>
    <property type="match status" value="1"/>
</dbReference>
<dbReference type="InterPro" id="IPR047348">
    <property type="entry name" value="XRCC3-like_C"/>
</dbReference>
<evidence type="ECO:0000259" key="7">
    <source>
        <dbReference type="PROSITE" id="PS50162"/>
    </source>
</evidence>
<keyword evidence="4" id="KW-0067">ATP-binding</keyword>
<dbReference type="PRINTS" id="PR01874">
    <property type="entry name" value="DNAREPAIRADA"/>
</dbReference>
<keyword evidence="9" id="KW-1185">Reference proteome</keyword>
<dbReference type="AlphaFoldDB" id="A0A834SN24"/>
<dbReference type="GO" id="GO:0033065">
    <property type="term" value="C:Rad51C-XRCC3 complex"/>
    <property type="evidence" value="ECO:0007669"/>
    <property type="project" value="TreeGrafter"/>
</dbReference>
<keyword evidence="5" id="KW-0234">DNA repair</keyword>
<evidence type="ECO:0000313" key="8">
    <source>
        <dbReference type="EMBL" id="KAF7806626.1"/>
    </source>
</evidence>
<dbReference type="PANTHER" id="PTHR46487">
    <property type="entry name" value="DNA REPAIR PROTEIN XRCC3"/>
    <property type="match status" value="1"/>
</dbReference>
<evidence type="ECO:0000256" key="2">
    <source>
        <dbReference type="ARBA" id="ARBA00022741"/>
    </source>
</evidence>
<dbReference type="GO" id="GO:0045003">
    <property type="term" value="P:double-strand break repair via synthesis-dependent strand annealing"/>
    <property type="evidence" value="ECO:0007669"/>
    <property type="project" value="TreeGrafter"/>
</dbReference>
<dbReference type="PANTHER" id="PTHR46487:SF1">
    <property type="entry name" value="DNA REPAIR PROTEIN XRCC3"/>
    <property type="match status" value="1"/>
</dbReference>
<dbReference type="GO" id="GO:0005657">
    <property type="term" value="C:replication fork"/>
    <property type="evidence" value="ECO:0007669"/>
    <property type="project" value="TreeGrafter"/>
</dbReference>
<evidence type="ECO:0000313" key="9">
    <source>
        <dbReference type="Proteomes" id="UP000634136"/>
    </source>
</evidence>
<evidence type="ECO:0000256" key="4">
    <source>
        <dbReference type="ARBA" id="ARBA00022840"/>
    </source>
</evidence>
<protein>
    <submittedName>
        <fullName evidence="8">DNA repair protein XRCC3-like protein</fullName>
    </submittedName>
</protein>
<evidence type="ECO:0000256" key="6">
    <source>
        <dbReference type="ARBA" id="ARBA00023242"/>
    </source>
</evidence>
<dbReference type="GO" id="GO:0005524">
    <property type="term" value="F:ATP binding"/>
    <property type="evidence" value="ECO:0007669"/>
    <property type="project" value="UniProtKB-KW"/>
</dbReference>
<feature type="domain" description="RecA family profile 1" evidence="7">
    <location>
        <begin position="10"/>
        <end position="196"/>
    </location>
</feature>
<evidence type="ECO:0000256" key="3">
    <source>
        <dbReference type="ARBA" id="ARBA00022763"/>
    </source>
</evidence>
<keyword evidence="2" id="KW-0547">Nucleotide-binding</keyword>